<comment type="caution">
    <text evidence="2">The sequence shown here is derived from an EMBL/GenBank/DDBJ whole genome shotgun (WGS) entry which is preliminary data.</text>
</comment>
<evidence type="ECO:0000313" key="3">
    <source>
        <dbReference type="Proteomes" id="UP000237347"/>
    </source>
</evidence>
<protein>
    <submittedName>
        <fullName evidence="2">26s proteasome non-atpase regulatory subunit 3</fullName>
    </submittedName>
</protein>
<dbReference type="GO" id="GO:0008541">
    <property type="term" value="C:proteasome regulatory particle, lid subcomplex"/>
    <property type="evidence" value="ECO:0007669"/>
    <property type="project" value="TreeGrafter"/>
</dbReference>
<feature type="non-terminal residue" evidence="2">
    <location>
        <position position="1"/>
    </location>
</feature>
<sequence length="88" mass="9913">SNAKQSLLQAAQKAPVAKLGFLVQCNKWAIIVWLLLGEIPKRTIFFAERHGEGFETVQISDLELLKHVAKQLSSTFNSERTHNLIVKL</sequence>
<dbReference type="GO" id="GO:0006511">
    <property type="term" value="P:ubiquitin-dependent protein catabolic process"/>
    <property type="evidence" value="ECO:0007669"/>
    <property type="project" value="TreeGrafter"/>
</dbReference>
<dbReference type="Pfam" id="PF25573">
    <property type="entry name" value="TPR_PSMD3_N"/>
    <property type="match status" value="1"/>
</dbReference>
<dbReference type="PANTHER" id="PTHR10758:SF2">
    <property type="entry name" value="26S PROTEASOME NON-ATPASE REGULATORY SUBUNIT 3"/>
    <property type="match status" value="1"/>
</dbReference>
<organism evidence="2 3">
    <name type="scientific">Quercus suber</name>
    <name type="common">Cork oak</name>
    <dbReference type="NCBI Taxonomy" id="58331"/>
    <lineage>
        <taxon>Eukaryota</taxon>
        <taxon>Viridiplantae</taxon>
        <taxon>Streptophyta</taxon>
        <taxon>Embryophyta</taxon>
        <taxon>Tracheophyta</taxon>
        <taxon>Spermatophyta</taxon>
        <taxon>Magnoliopsida</taxon>
        <taxon>eudicotyledons</taxon>
        <taxon>Gunneridae</taxon>
        <taxon>Pentapetalae</taxon>
        <taxon>rosids</taxon>
        <taxon>fabids</taxon>
        <taxon>Fagales</taxon>
        <taxon>Fagaceae</taxon>
        <taxon>Quercus</taxon>
    </lineage>
</organism>
<dbReference type="PANTHER" id="PTHR10758">
    <property type="entry name" value="26S PROTEASOME NON-ATPASE REGULATORY SUBUNIT 3/COP9 SIGNALOSOME COMPLEX SUBUNIT 3"/>
    <property type="match status" value="1"/>
</dbReference>
<dbReference type="InterPro" id="IPR050756">
    <property type="entry name" value="CSN3"/>
</dbReference>
<gene>
    <name evidence="2" type="primary">21D7_6</name>
    <name evidence="2" type="ORF">CFP56_023168</name>
</gene>
<dbReference type="InterPro" id="IPR057985">
    <property type="entry name" value="TPR_PSMD3_N"/>
</dbReference>
<dbReference type="AlphaFoldDB" id="A0AAW0M193"/>
<reference evidence="2 3" key="1">
    <citation type="journal article" date="2018" name="Sci. Data">
        <title>The draft genome sequence of cork oak.</title>
        <authorList>
            <person name="Ramos A.M."/>
            <person name="Usie A."/>
            <person name="Barbosa P."/>
            <person name="Barros P.M."/>
            <person name="Capote T."/>
            <person name="Chaves I."/>
            <person name="Simoes F."/>
            <person name="Abreu I."/>
            <person name="Carrasquinho I."/>
            <person name="Faro C."/>
            <person name="Guimaraes J.B."/>
            <person name="Mendonca D."/>
            <person name="Nobrega F."/>
            <person name="Rodrigues L."/>
            <person name="Saibo N.J.M."/>
            <person name="Varela M.C."/>
            <person name="Egas C."/>
            <person name="Matos J."/>
            <person name="Miguel C.M."/>
            <person name="Oliveira M.M."/>
            <person name="Ricardo C.P."/>
            <person name="Goncalves S."/>
        </authorList>
    </citation>
    <scope>NUCLEOTIDE SEQUENCE [LARGE SCALE GENOMIC DNA]</scope>
    <source>
        <strain evidence="3">cv. HL8</strain>
    </source>
</reference>
<keyword evidence="2" id="KW-0647">Proteasome</keyword>
<evidence type="ECO:0000259" key="1">
    <source>
        <dbReference type="Pfam" id="PF25573"/>
    </source>
</evidence>
<dbReference type="EMBL" id="PKMF04000036">
    <property type="protein sequence ID" value="KAK7856521.1"/>
    <property type="molecule type" value="Genomic_DNA"/>
</dbReference>
<feature type="domain" description="26S proteasome non-ATPase regulatory subunit 3 N-terminal TPR repeats" evidence="1">
    <location>
        <begin position="1"/>
        <end position="47"/>
    </location>
</feature>
<name>A0AAW0M193_QUESU</name>
<proteinExistence type="predicted"/>
<accession>A0AAW0M193</accession>
<dbReference type="Proteomes" id="UP000237347">
    <property type="component" value="Unassembled WGS sequence"/>
</dbReference>
<keyword evidence="3" id="KW-1185">Reference proteome</keyword>
<evidence type="ECO:0000313" key="2">
    <source>
        <dbReference type="EMBL" id="KAK7856521.1"/>
    </source>
</evidence>